<feature type="region of interest" description="Disordered" evidence="2">
    <location>
        <begin position="1056"/>
        <end position="1087"/>
    </location>
</feature>
<keyword evidence="1" id="KW-0802">TPR repeat</keyword>
<feature type="repeat" description="TPR" evidence="1">
    <location>
        <begin position="393"/>
        <end position="426"/>
    </location>
</feature>
<organism evidence="3 4">
    <name type="scientific">Nemorincola caseinilytica</name>
    <dbReference type="NCBI Taxonomy" id="2054315"/>
    <lineage>
        <taxon>Bacteria</taxon>
        <taxon>Pseudomonadati</taxon>
        <taxon>Bacteroidota</taxon>
        <taxon>Chitinophagia</taxon>
        <taxon>Chitinophagales</taxon>
        <taxon>Chitinophagaceae</taxon>
        <taxon>Nemorincola</taxon>
    </lineage>
</organism>
<comment type="caution">
    <text evidence="3">The sequence shown here is derived from an EMBL/GenBank/DDBJ whole genome shotgun (WGS) entry which is preliminary data.</text>
</comment>
<feature type="region of interest" description="Disordered" evidence="2">
    <location>
        <begin position="156"/>
        <end position="184"/>
    </location>
</feature>
<proteinExistence type="predicted"/>
<evidence type="ECO:0000256" key="1">
    <source>
        <dbReference type="PROSITE-ProRule" id="PRU00339"/>
    </source>
</evidence>
<evidence type="ECO:0000313" key="4">
    <source>
        <dbReference type="Proteomes" id="UP001500067"/>
    </source>
</evidence>
<feature type="compositionally biased region" description="Basic and acidic residues" evidence="2">
    <location>
        <begin position="1071"/>
        <end position="1081"/>
    </location>
</feature>
<name>A0ABP8N5D1_9BACT</name>
<feature type="compositionally biased region" description="Low complexity" evidence="2">
    <location>
        <begin position="437"/>
        <end position="446"/>
    </location>
</feature>
<dbReference type="SUPFAM" id="SSF48452">
    <property type="entry name" value="TPR-like"/>
    <property type="match status" value="2"/>
</dbReference>
<feature type="region of interest" description="Disordered" evidence="2">
    <location>
        <begin position="810"/>
        <end position="848"/>
    </location>
</feature>
<sequence>MRYKIISFFVLFFLALAYFPGAYSQSSKGNKNSAKQARARTDSIAKARKKQQETLAKNRQKALDSARNARTHAMDSASASRKQKTDSIKLAREQKTDSVARARKKVTDSAAAARKYKESKKYRDSVTKAKDKKAKALTDARTARTDSLKEIRKHITDSTTGVRQARSDSMKAVQKHRSDSLAKVKKYKASKRYTDSVTLVKRHRTDSIKAVQKEFRDSIATVRKHSMDSAKLVRTKKMDSMKLVRKKHTDSLATARKTKTDSLNKKKDAKSKLAKANEKKKQEAMKLKLELKLKQKREEWSNQTMLKKGWGPKRRLFQNSFTHYNYYYNANRKMEEAELNMQRVNKDNYDSLIGLFPFDPNKDSTLLAADMDSIIHKVSVGIQIHDPRIKWGNDMYLILGQAYYYKGNYEHAATSFRYIIANDQKNKNKKGKGRSSGGSRPKGAPSIVDSKKRSKLAFWQHRSVHNDAILWLARTYATAGQVENGESVLSLLEYDADLPSDLVGRLAVEKAFAYLKTENYVAASEQLKIAVDDRNLPIWLRTRIAFLNGQLLQNMGNYEQAAESFETVVDNFPKMEMDFYARKYIATNKLMAGKDVEDATIPLKRILKDAKYATYYDQVYYVLGKLSAKAGKNNEAINYYVKGTKAPKATKKQKAQLFAALGDVYYANASYASAKGAYDSAAKYAGNAKDKTIAAATQRSTGLAEISGPANTIHETDSMLALAAMSKREQQQVARRYLREQEKKLQDSMTTAENAGATAVAAEAADNDKDNSASWYFANPSQISQGSGDFKRKWGTRPLADNWRRAAAMPLSAGTKPTTPTPGADDDDEEDGGKGIAKTENGLPTEESLLAKVPNTPQQKELAYKVQQKAYILLAKAYEKQLQDHTRALHTLDTLNIRYRAHTQKEEELFLRYQIAVKEQQLDKAQVYAQELLAKFPTSQYASILRPGKSESKATNDNVTEVAAYFDETYDMLMRHQYTEAQMRATMAKKKYENPLYHRRFEVLEAMAYAGAGNYDMADTVISQFLRTNPADTLTEWARSVKKYIGEVRNGGKPSWYKDGPLPVAGSTPKKATEEKARPEEVAPAPPPVLPDVPPVYSYKADSPHYCIVVLPGVDFRTAGLKKAVRDFDSAKYAATPLELLIDFYRMKEAVFIVKGFPSAGMAQAYMKDLAALPALGEFGKEEIGIMVISAQNYKKMFADKDPEGYRAFYNASYPK</sequence>
<dbReference type="Gene3D" id="1.25.40.10">
    <property type="entry name" value="Tetratricopeptide repeat domain"/>
    <property type="match status" value="1"/>
</dbReference>
<accession>A0ABP8N5D1</accession>
<dbReference type="SMART" id="SM00028">
    <property type="entry name" value="TPR"/>
    <property type="match status" value="4"/>
</dbReference>
<evidence type="ECO:0000313" key="3">
    <source>
        <dbReference type="EMBL" id="GAA4459495.1"/>
    </source>
</evidence>
<feature type="compositionally biased region" description="Polar residues" evidence="2">
    <location>
        <begin position="24"/>
        <end position="35"/>
    </location>
</feature>
<dbReference type="Proteomes" id="UP001500067">
    <property type="component" value="Unassembled WGS sequence"/>
</dbReference>
<feature type="region of interest" description="Disordered" evidence="2">
    <location>
        <begin position="24"/>
        <end position="141"/>
    </location>
</feature>
<dbReference type="RefSeq" id="WP_345076743.1">
    <property type="nucleotide sequence ID" value="NZ_BAABFA010000001.1"/>
</dbReference>
<gene>
    <name evidence="3" type="ORF">GCM10023093_00570</name>
</gene>
<dbReference type="InterPro" id="IPR011990">
    <property type="entry name" value="TPR-like_helical_dom_sf"/>
</dbReference>
<evidence type="ECO:0008006" key="5">
    <source>
        <dbReference type="Google" id="ProtNLM"/>
    </source>
</evidence>
<feature type="region of interest" description="Disordered" evidence="2">
    <location>
        <begin position="225"/>
        <end position="281"/>
    </location>
</feature>
<feature type="compositionally biased region" description="Basic and acidic residues" evidence="2">
    <location>
        <begin position="115"/>
        <end position="141"/>
    </location>
</feature>
<reference evidence="4" key="1">
    <citation type="journal article" date="2019" name="Int. J. Syst. Evol. Microbiol.">
        <title>The Global Catalogue of Microorganisms (GCM) 10K type strain sequencing project: providing services to taxonomists for standard genome sequencing and annotation.</title>
        <authorList>
            <consortium name="The Broad Institute Genomics Platform"/>
            <consortium name="The Broad Institute Genome Sequencing Center for Infectious Disease"/>
            <person name="Wu L."/>
            <person name="Ma J."/>
        </authorList>
    </citation>
    <scope>NUCLEOTIDE SEQUENCE [LARGE SCALE GENOMIC DNA]</scope>
    <source>
        <strain evidence="4">JCM 32105</strain>
    </source>
</reference>
<dbReference type="InterPro" id="IPR019734">
    <property type="entry name" value="TPR_rpt"/>
</dbReference>
<feature type="compositionally biased region" description="Low complexity" evidence="2">
    <location>
        <begin position="813"/>
        <end position="823"/>
    </location>
</feature>
<keyword evidence="4" id="KW-1185">Reference proteome</keyword>
<feature type="repeat" description="TPR" evidence="1">
    <location>
        <begin position="542"/>
        <end position="575"/>
    </location>
</feature>
<dbReference type="EMBL" id="BAABFA010000001">
    <property type="protein sequence ID" value="GAA4459495.1"/>
    <property type="molecule type" value="Genomic_DNA"/>
</dbReference>
<protein>
    <recommendedName>
        <fullName evidence="5">Tetratricopeptide repeat protein</fullName>
    </recommendedName>
</protein>
<feature type="region of interest" description="Disordered" evidence="2">
    <location>
        <begin position="426"/>
        <end position="449"/>
    </location>
</feature>
<evidence type="ECO:0000256" key="2">
    <source>
        <dbReference type="SAM" id="MobiDB-lite"/>
    </source>
</evidence>
<dbReference type="PROSITE" id="PS50005">
    <property type="entry name" value="TPR"/>
    <property type="match status" value="2"/>
</dbReference>
<feature type="compositionally biased region" description="Basic and acidic residues" evidence="2">
    <location>
        <begin position="83"/>
        <end position="100"/>
    </location>
</feature>